<gene>
    <name evidence="1" type="ORF">SDC9_66629</name>
</gene>
<dbReference type="EMBL" id="VSSQ01003331">
    <property type="protein sequence ID" value="MPM20200.1"/>
    <property type="molecule type" value="Genomic_DNA"/>
</dbReference>
<protein>
    <submittedName>
        <fullName evidence="1">Uncharacterized protein</fullName>
    </submittedName>
</protein>
<sequence length="218" mass="24086">MKNFLLGVFLTGMVIFSQNTVSAAEQAESTTQAPQKSSTAKVEIVPSEASYTLAIIPVLDMSGMEEKERTVAKHAIQNALEQKYPKKKTKVNLLSEKAIVDSVHRHPFENYDAPVLAELVAIGEDLKADRVIYISLEPTKSEEDGFRIIVGTQTYASEVSMKMKCVDVKNKSYLFNQLVVKEGSSSAVSFWKFGGASKSRSVKKAVTACMEEFLTNFE</sequence>
<organism evidence="1">
    <name type="scientific">bioreactor metagenome</name>
    <dbReference type="NCBI Taxonomy" id="1076179"/>
    <lineage>
        <taxon>unclassified sequences</taxon>
        <taxon>metagenomes</taxon>
        <taxon>ecological metagenomes</taxon>
    </lineage>
</organism>
<proteinExistence type="predicted"/>
<reference evidence="1" key="1">
    <citation type="submission" date="2019-08" db="EMBL/GenBank/DDBJ databases">
        <authorList>
            <person name="Kucharzyk K."/>
            <person name="Murdoch R.W."/>
            <person name="Higgins S."/>
            <person name="Loffler F."/>
        </authorList>
    </citation>
    <scope>NUCLEOTIDE SEQUENCE</scope>
</reference>
<dbReference type="AlphaFoldDB" id="A0A644XVG3"/>
<evidence type="ECO:0000313" key="1">
    <source>
        <dbReference type="EMBL" id="MPM20200.1"/>
    </source>
</evidence>
<comment type="caution">
    <text evidence="1">The sequence shown here is derived from an EMBL/GenBank/DDBJ whole genome shotgun (WGS) entry which is preliminary data.</text>
</comment>
<accession>A0A644XVG3</accession>
<name>A0A644XVG3_9ZZZZ</name>